<feature type="region of interest" description="Disordered" evidence="1">
    <location>
        <begin position="44"/>
        <end position="86"/>
    </location>
</feature>
<proteinExistence type="predicted"/>
<dbReference type="AlphaFoldDB" id="A0AAE0XSQ6"/>
<reference evidence="2" key="1">
    <citation type="journal article" date="2023" name="G3 (Bethesda)">
        <title>A reference genome for the long-term kleptoplast-retaining sea slug Elysia crispata morphotype clarki.</title>
        <authorList>
            <person name="Eastman K.E."/>
            <person name="Pendleton A.L."/>
            <person name="Shaikh M.A."/>
            <person name="Suttiyut T."/>
            <person name="Ogas R."/>
            <person name="Tomko P."/>
            <person name="Gavelis G."/>
            <person name="Widhalm J.R."/>
            <person name="Wisecaver J.H."/>
        </authorList>
    </citation>
    <scope>NUCLEOTIDE SEQUENCE</scope>
    <source>
        <strain evidence="2">ECLA1</strain>
    </source>
</reference>
<evidence type="ECO:0000313" key="3">
    <source>
        <dbReference type="Proteomes" id="UP001283361"/>
    </source>
</evidence>
<sequence length="86" mass="9473">MFKSELLNLEASCVKAGHAPVRESSIKDSFITLTEIDLRKDIAESKQNTKPDSRDFFSSRKNEKSTGKVSSSEVATPGIELTPWVG</sequence>
<keyword evidence="3" id="KW-1185">Reference proteome</keyword>
<gene>
    <name evidence="2" type="ORF">RRG08_041422</name>
</gene>
<evidence type="ECO:0000256" key="1">
    <source>
        <dbReference type="SAM" id="MobiDB-lite"/>
    </source>
</evidence>
<organism evidence="2 3">
    <name type="scientific">Elysia crispata</name>
    <name type="common">lettuce slug</name>
    <dbReference type="NCBI Taxonomy" id="231223"/>
    <lineage>
        <taxon>Eukaryota</taxon>
        <taxon>Metazoa</taxon>
        <taxon>Spiralia</taxon>
        <taxon>Lophotrochozoa</taxon>
        <taxon>Mollusca</taxon>
        <taxon>Gastropoda</taxon>
        <taxon>Heterobranchia</taxon>
        <taxon>Euthyneura</taxon>
        <taxon>Panpulmonata</taxon>
        <taxon>Sacoglossa</taxon>
        <taxon>Placobranchoidea</taxon>
        <taxon>Plakobranchidae</taxon>
        <taxon>Elysia</taxon>
    </lineage>
</organism>
<accession>A0AAE0XSQ6</accession>
<dbReference type="Proteomes" id="UP001283361">
    <property type="component" value="Unassembled WGS sequence"/>
</dbReference>
<feature type="compositionally biased region" description="Basic and acidic residues" evidence="1">
    <location>
        <begin position="44"/>
        <end position="66"/>
    </location>
</feature>
<comment type="caution">
    <text evidence="2">The sequence shown here is derived from an EMBL/GenBank/DDBJ whole genome shotgun (WGS) entry which is preliminary data.</text>
</comment>
<name>A0AAE0XSQ6_9GAST</name>
<protein>
    <submittedName>
        <fullName evidence="2">Uncharacterized protein</fullName>
    </submittedName>
</protein>
<dbReference type="EMBL" id="JAWDGP010007770">
    <property type="protein sequence ID" value="KAK3705548.1"/>
    <property type="molecule type" value="Genomic_DNA"/>
</dbReference>
<evidence type="ECO:0000313" key="2">
    <source>
        <dbReference type="EMBL" id="KAK3705548.1"/>
    </source>
</evidence>